<comment type="function">
    <text evidence="14">Catalyzes the acyloin condensation reaction between C atoms 2 and 3 of pyruvate and glyceraldehyde 3-phosphate to yield 1-deoxy-D-xylulose-5-phosphate (DXP).</text>
</comment>
<dbReference type="Pfam" id="PF12890">
    <property type="entry name" value="DHOase"/>
    <property type="match status" value="1"/>
</dbReference>
<dbReference type="EC" id="2.2.1.7" evidence="6"/>
<evidence type="ECO:0000313" key="19">
    <source>
        <dbReference type="EMBL" id="RMU69834.1"/>
    </source>
</evidence>
<dbReference type="Gene3D" id="3.40.50.970">
    <property type="match status" value="1"/>
</dbReference>
<evidence type="ECO:0000256" key="15">
    <source>
        <dbReference type="ARBA" id="ARBA00074338"/>
    </source>
</evidence>
<dbReference type="EMBL" id="RBUF01000563">
    <property type="protein sequence ID" value="RMU69834.1"/>
    <property type="molecule type" value="Genomic_DNA"/>
</dbReference>
<dbReference type="Pfam" id="PF02780">
    <property type="entry name" value="Transketolase_C"/>
    <property type="match status" value="1"/>
</dbReference>
<feature type="region of interest" description="Disordered" evidence="17">
    <location>
        <begin position="1"/>
        <end position="41"/>
    </location>
</feature>
<dbReference type="SUPFAM" id="SSF51556">
    <property type="entry name" value="Metallo-dependent hydrolases"/>
    <property type="match status" value="1"/>
</dbReference>
<comment type="similarity">
    <text evidence="4">Belongs to the transketolase family. DXPS subfamily.</text>
</comment>
<evidence type="ECO:0000256" key="3">
    <source>
        <dbReference type="ARBA" id="ARBA00004980"/>
    </source>
</evidence>
<dbReference type="CDD" id="cd07033">
    <property type="entry name" value="TPP_PYR_DXS_TK_like"/>
    <property type="match status" value="1"/>
</dbReference>
<dbReference type="CDD" id="cd01317">
    <property type="entry name" value="DHOase_IIa"/>
    <property type="match status" value="1"/>
</dbReference>
<accession>A0A3M5WJ61</accession>
<dbReference type="FunFam" id="3.40.50.920:FF:000002">
    <property type="entry name" value="1-deoxy-D-xylulose-5-phosphate synthase"/>
    <property type="match status" value="1"/>
</dbReference>
<keyword evidence="9" id="KW-0460">Magnesium</keyword>
<evidence type="ECO:0000256" key="4">
    <source>
        <dbReference type="ARBA" id="ARBA00011081"/>
    </source>
</evidence>
<dbReference type="Gene3D" id="3.20.20.140">
    <property type="entry name" value="Metal-dependent hydrolases"/>
    <property type="match status" value="1"/>
</dbReference>
<dbReference type="AlphaFoldDB" id="A0A3M5WJ61"/>
<dbReference type="GO" id="GO:0008661">
    <property type="term" value="F:1-deoxy-D-xylulose-5-phosphate synthase activity"/>
    <property type="evidence" value="ECO:0007669"/>
    <property type="project" value="UniProtKB-EC"/>
</dbReference>
<evidence type="ECO:0000256" key="16">
    <source>
        <dbReference type="ARBA" id="ARBA00082363"/>
    </source>
</evidence>
<dbReference type="InterPro" id="IPR033248">
    <property type="entry name" value="Transketolase_C"/>
</dbReference>
<reference evidence="19 20" key="1">
    <citation type="submission" date="2018-08" db="EMBL/GenBank/DDBJ databases">
        <title>Recombination of ecologically and evolutionarily significant loci maintains genetic cohesion in the Pseudomonas syringae species complex.</title>
        <authorList>
            <person name="Dillon M."/>
            <person name="Thakur S."/>
            <person name="Almeida R.N.D."/>
            <person name="Weir B.S."/>
            <person name="Guttman D.S."/>
        </authorList>
    </citation>
    <scope>NUCLEOTIDE SEQUENCE [LARGE SCALE GENOMIC DNA]</scope>
    <source>
        <strain evidence="19 20">ICMP 11935</strain>
    </source>
</reference>
<keyword evidence="8" id="KW-0479">Metal-binding</keyword>
<comment type="pathway">
    <text evidence="3">Metabolic intermediate biosynthesis; 1-deoxy-D-xylulose 5-phosphate biosynthesis; 1-deoxy-D-xylulose 5-phosphate from D-glyceraldehyde 3-phosphate and pyruvate: step 1/1.</text>
</comment>
<dbReference type="InterPro" id="IPR020826">
    <property type="entry name" value="Transketolase_BS"/>
</dbReference>
<evidence type="ECO:0000256" key="9">
    <source>
        <dbReference type="ARBA" id="ARBA00022842"/>
    </source>
</evidence>
<dbReference type="InterPro" id="IPR032466">
    <property type="entry name" value="Metal_Hydrolase"/>
</dbReference>
<comment type="subunit">
    <text evidence="5">Homodimer.</text>
</comment>
<evidence type="ECO:0000256" key="12">
    <source>
        <dbReference type="ARBA" id="ARBA00023052"/>
    </source>
</evidence>
<keyword evidence="10" id="KW-0665">Pyrimidine biosynthesis</keyword>
<dbReference type="NCBIfam" id="TIGR00204">
    <property type="entry name" value="dxs"/>
    <property type="match status" value="1"/>
</dbReference>
<keyword evidence="12" id="KW-0786">Thiamine pyrophosphate</keyword>
<evidence type="ECO:0000256" key="5">
    <source>
        <dbReference type="ARBA" id="ARBA00011738"/>
    </source>
</evidence>
<dbReference type="InterPro" id="IPR029061">
    <property type="entry name" value="THDP-binding"/>
</dbReference>
<dbReference type="GO" id="GO:0046872">
    <property type="term" value="F:metal ion binding"/>
    <property type="evidence" value="ECO:0007669"/>
    <property type="project" value="UniProtKB-KW"/>
</dbReference>
<dbReference type="UniPathway" id="UPA00064">
    <property type="reaction ID" value="UER00091"/>
</dbReference>
<dbReference type="FunFam" id="3.40.50.970:FF:000005">
    <property type="entry name" value="1-deoxy-D-xylulose-5-phosphate synthase"/>
    <property type="match status" value="1"/>
</dbReference>
<evidence type="ECO:0000256" key="13">
    <source>
        <dbReference type="ARBA" id="ARBA00023229"/>
    </source>
</evidence>
<protein>
    <recommendedName>
        <fullName evidence="15">1-deoxy-D-xylulose-5-phosphate synthase</fullName>
        <ecNumber evidence="6">2.2.1.7</ecNumber>
    </recommendedName>
    <alternativeName>
        <fullName evidence="16">1-deoxyxylulose-5-phosphate synthase</fullName>
    </alternativeName>
</protein>
<dbReference type="Pfam" id="PF02779">
    <property type="entry name" value="Transket_pyr"/>
    <property type="match status" value="1"/>
</dbReference>
<comment type="cofactor">
    <cofactor evidence="2">
        <name>thiamine diphosphate</name>
        <dbReference type="ChEBI" id="CHEBI:58937"/>
    </cofactor>
</comment>
<dbReference type="InterPro" id="IPR005475">
    <property type="entry name" value="Transketolase-like_Pyr-bd"/>
</dbReference>
<dbReference type="GO" id="GO:0009228">
    <property type="term" value="P:thiamine biosynthetic process"/>
    <property type="evidence" value="ECO:0007669"/>
    <property type="project" value="UniProtKB-KW"/>
</dbReference>
<sequence>MGSGRRRAFGDSQSSDLRYRDPHGGAVHGHERTERTTPIRTGERPVKLSILGARVIDPVSGLDQITDLHLEAGKLSAIGSAPAGFEPTQTIDATGLVAAPGLVDLNVSLREPGYSRKGSIASETRAAVAGGLTSLCCPPRTKPVLDTSAVAELILDRAREAGFSKVFPIGALSKGLEGEQLAELIALRDAGCVAFGNGLSSFSNTRTLCRALEYAATFDLTVIFNSQDRDLAEGGLAHDGPTASFLGLAGIPETAETVALARDLLLVEQSGVRAHFSQLTSARGAALIAQAQARGLPVTADVALYQLILTDEALIDFSSLYHVQPPLRTRADRDGLREAVKSGVIQAISSHHQPHERDAKLAPFGATEPGISSVELLLPLAMTLVDDGLLDLPTLIATLRNMRDLKGPQFLHVVTKKGKGFAPAEVDPIGYHAITKLEPLNAPAAQKKISAPKYSGVFGQWICDMADADARLVGITPAMKEGSDLVAFSERFPERYFDVAIAEQHAVTLAAGMACEGSKPVVAIYSTFLQRGYDQLIHDVAVQNLDVLFAIDRAGLVGEDGPTHAGSFDLSYLRCIPGMLVMTPSDENELRKLLSTGYLHTGPAAVRYPRGTGPNAVIEANLEPIEIGKGVVRRQGQGVAILAFGVQLAEALVVAEKLDATVIDMRFVKPLDEALVSEAAANHELLVTLEENAVMGGAGAAVSEFLARANILKSVLHLGLPDVYVEHAKPAQMLTECGLDAQGIEAAINERLALIG</sequence>
<dbReference type="InterPro" id="IPR024403">
    <property type="entry name" value="DHOase_cat"/>
</dbReference>
<keyword evidence="13" id="KW-0414">Isoprene biosynthesis</keyword>
<feature type="domain" description="Transketolase-like pyrimidine-binding" evidence="18">
    <location>
        <begin position="452"/>
        <end position="616"/>
    </location>
</feature>
<dbReference type="SMART" id="SM00861">
    <property type="entry name" value="Transket_pyr"/>
    <property type="match status" value="1"/>
</dbReference>
<dbReference type="GO" id="GO:0004151">
    <property type="term" value="F:dihydroorotase activity"/>
    <property type="evidence" value="ECO:0007669"/>
    <property type="project" value="InterPro"/>
</dbReference>
<dbReference type="InterPro" id="IPR009014">
    <property type="entry name" value="Transketo_C/PFOR_II"/>
</dbReference>
<dbReference type="GO" id="GO:0005829">
    <property type="term" value="C:cytosol"/>
    <property type="evidence" value="ECO:0007669"/>
    <property type="project" value="TreeGrafter"/>
</dbReference>
<dbReference type="InterPro" id="IPR011059">
    <property type="entry name" value="Metal-dep_hydrolase_composite"/>
</dbReference>
<dbReference type="SUPFAM" id="SSF52922">
    <property type="entry name" value="TK C-terminal domain-like"/>
    <property type="match status" value="1"/>
</dbReference>
<gene>
    <name evidence="19" type="ORF">ALP24_100889</name>
</gene>
<organism evidence="19 20">
    <name type="scientific">Pseudomonas syringae pv. aptata</name>
    <dbReference type="NCBI Taxonomy" id="83167"/>
    <lineage>
        <taxon>Bacteria</taxon>
        <taxon>Pseudomonadati</taxon>
        <taxon>Pseudomonadota</taxon>
        <taxon>Gammaproteobacteria</taxon>
        <taxon>Pseudomonadales</taxon>
        <taxon>Pseudomonadaceae</taxon>
        <taxon>Pseudomonas</taxon>
        <taxon>Pseudomonas syringae</taxon>
    </lineage>
</organism>
<name>A0A3M5WJ61_PSEAP</name>
<comment type="cofactor">
    <cofactor evidence="1">
        <name>Mg(2+)</name>
        <dbReference type="ChEBI" id="CHEBI:18420"/>
    </cofactor>
</comment>
<evidence type="ECO:0000256" key="8">
    <source>
        <dbReference type="ARBA" id="ARBA00022723"/>
    </source>
</evidence>
<evidence type="ECO:0000256" key="6">
    <source>
        <dbReference type="ARBA" id="ARBA00013150"/>
    </source>
</evidence>
<keyword evidence="7" id="KW-0808">Transferase</keyword>
<dbReference type="PROSITE" id="PS00802">
    <property type="entry name" value="TRANSKETOLASE_2"/>
    <property type="match status" value="1"/>
</dbReference>
<evidence type="ECO:0000256" key="11">
    <source>
        <dbReference type="ARBA" id="ARBA00022977"/>
    </source>
</evidence>
<dbReference type="Gene3D" id="3.40.50.920">
    <property type="match status" value="1"/>
</dbReference>
<dbReference type="GO" id="GO:0006221">
    <property type="term" value="P:pyrimidine nucleotide biosynthetic process"/>
    <property type="evidence" value="ECO:0007669"/>
    <property type="project" value="InterPro"/>
</dbReference>
<evidence type="ECO:0000313" key="20">
    <source>
        <dbReference type="Proteomes" id="UP000274315"/>
    </source>
</evidence>
<keyword evidence="11" id="KW-0784">Thiamine biosynthesis</keyword>
<dbReference type="PANTHER" id="PTHR43322">
    <property type="entry name" value="1-D-DEOXYXYLULOSE 5-PHOSPHATE SYNTHASE-RELATED"/>
    <property type="match status" value="1"/>
</dbReference>
<evidence type="ECO:0000256" key="2">
    <source>
        <dbReference type="ARBA" id="ARBA00001964"/>
    </source>
</evidence>
<evidence type="ECO:0000256" key="7">
    <source>
        <dbReference type="ARBA" id="ARBA00022679"/>
    </source>
</evidence>
<evidence type="ECO:0000256" key="1">
    <source>
        <dbReference type="ARBA" id="ARBA00001946"/>
    </source>
</evidence>
<dbReference type="GO" id="GO:0019288">
    <property type="term" value="P:isopentenyl diphosphate biosynthetic process, methylerythritol 4-phosphate pathway"/>
    <property type="evidence" value="ECO:0007669"/>
    <property type="project" value="TreeGrafter"/>
</dbReference>
<dbReference type="InterPro" id="IPR004722">
    <property type="entry name" value="DHOase"/>
</dbReference>
<feature type="compositionally biased region" description="Basic and acidic residues" evidence="17">
    <location>
        <begin position="17"/>
        <end position="41"/>
    </location>
</feature>
<evidence type="ECO:0000259" key="18">
    <source>
        <dbReference type="SMART" id="SM00861"/>
    </source>
</evidence>
<evidence type="ECO:0000256" key="17">
    <source>
        <dbReference type="SAM" id="MobiDB-lite"/>
    </source>
</evidence>
<proteinExistence type="inferred from homology"/>
<dbReference type="PANTHER" id="PTHR43322:SF5">
    <property type="entry name" value="1-DEOXY-D-XYLULOSE-5-PHOSPHATE SYNTHASE, CHLOROPLASTIC"/>
    <property type="match status" value="1"/>
</dbReference>
<comment type="caution">
    <text evidence="19">The sequence shown here is derived from an EMBL/GenBank/DDBJ whole genome shotgun (WGS) entry which is preliminary data.</text>
</comment>
<evidence type="ECO:0000256" key="10">
    <source>
        <dbReference type="ARBA" id="ARBA00022975"/>
    </source>
</evidence>
<dbReference type="NCBIfam" id="NF006838">
    <property type="entry name" value="PRK09357.1-3"/>
    <property type="match status" value="1"/>
</dbReference>
<dbReference type="InterPro" id="IPR005477">
    <property type="entry name" value="Dxylulose-5-P_synthase"/>
</dbReference>
<dbReference type="SUPFAM" id="SSF52518">
    <property type="entry name" value="Thiamin diphosphate-binding fold (THDP-binding)"/>
    <property type="match status" value="1"/>
</dbReference>
<dbReference type="SUPFAM" id="SSF51338">
    <property type="entry name" value="Composite domain of metallo-dependent hydrolases"/>
    <property type="match status" value="1"/>
</dbReference>
<dbReference type="Proteomes" id="UP000274315">
    <property type="component" value="Unassembled WGS sequence"/>
</dbReference>
<dbReference type="Gene3D" id="2.30.40.10">
    <property type="entry name" value="Urease, subunit C, domain 1"/>
    <property type="match status" value="1"/>
</dbReference>
<dbReference type="GO" id="GO:0016114">
    <property type="term" value="P:terpenoid biosynthetic process"/>
    <property type="evidence" value="ECO:0007669"/>
    <property type="project" value="InterPro"/>
</dbReference>
<evidence type="ECO:0000256" key="14">
    <source>
        <dbReference type="ARBA" id="ARBA00055605"/>
    </source>
</evidence>